<evidence type="ECO:0000313" key="2">
    <source>
        <dbReference type="Proteomes" id="UP000053593"/>
    </source>
</evidence>
<protein>
    <submittedName>
        <fullName evidence="1">Unplaced genomic scaffold GYMLUscaffold_39, whole genome shotgun sequence</fullName>
    </submittedName>
</protein>
<accession>A0A0D0CI77</accession>
<proteinExistence type="predicted"/>
<gene>
    <name evidence="1" type="ORF">GYMLUDRAFT_45552</name>
</gene>
<keyword evidence="2" id="KW-1185">Reference proteome</keyword>
<sequence>MYPVYWIGSHTVPTVTSWFNAPAPPHSVLPYWWPGWCYSSYNSIRFIMVGPVAAVQAYT</sequence>
<organism evidence="1 2">
    <name type="scientific">Collybiopsis luxurians FD-317 M1</name>
    <dbReference type="NCBI Taxonomy" id="944289"/>
    <lineage>
        <taxon>Eukaryota</taxon>
        <taxon>Fungi</taxon>
        <taxon>Dikarya</taxon>
        <taxon>Basidiomycota</taxon>
        <taxon>Agaricomycotina</taxon>
        <taxon>Agaricomycetes</taxon>
        <taxon>Agaricomycetidae</taxon>
        <taxon>Agaricales</taxon>
        <taxon>Marasmiineae</taxon>
        <taxon>Omphalotaceae</taxon>
        <taxon>Collybiopsis</taxon>
        <taxon>Collybiopsis luxurians</taxon>
    </lineage>
</organism>
<name>A0A0D0CI77_9AGAR</name>
<dbReference type="AlphaFoldDB" id="A0A0D0CI77"/>
<evidence type="ECO:0000313" key="1">
    <source>
        <dbReference type="EMBL" id="KIK57982.1"/>
    </source>
</evidence>
<reference evidence="1 2" key="1">
    <citation type="submission" date="2014-04" db="EMBL/GenBank/DDBJ databases">
        <title>Evolutionary Origins and Diversification of the Mycorrhizal Mutualists.</title>
        <authorList>
            <consortium name="DOE Joint Genome Institute"/>
            <consortium name="Mycorrhizal Genomics Consortium"/>
            <person name="Kohler A."/>
            <person name="Kuo A."/>
            <person name="Nagy L.G."/>
            <person name="Floudas D."/>
            <person name="Copeland A."/>
            <person name="Barry K.W."/>
            <person name="Cichocki N."/>
            <person name="Veneault-Fourrey C."/>
            <person name="LaButti K."/>
            <person name="Lindquist E.A."/>
            <person name="Lipzen A."/>
            <person name="Lundell T."/>
            <person name="Morin E."/>
            <person name="Murat C."/>
            <person name="Riley R."/>
            <person name="Ohm R."/>
            <person name="Sun H."/>
            <person name="Tunlid A."/>
            <person name="Henrissat B."/>
            <person name="Grigoriev I.V."/>
            <person name="Hibbett D.S."/>
            <person name="Martin F."/>
        </authorList>
    </citation>
    <scope>NUCLEOTIDE SEQUENCE [LARGE SCALE GENOMIC DNA]</scope>
    <source>
        <strain evidence="1 2">FD-317 M1</strain>
    </source>
</reference>
<dbReference type="Proteomes" id="UP000053593">
    <property type="component" value="Unassembled WGS sequence"/>
</dbReference>
<dbReference type="HOGENOM" id="CLU_2960997_0_0_1"/>
<dbReference type="EMBL" id="KN834787">
    <property type="protein sequence ID" value="KIK57982.1"/>
    <property type="molecule type" value="Genomic_DNA"/>
</dbReference>